<dbReference type="EC" id="3.1.3.-" evidence="1"/>
<dbReference type="EMBL" id="CP139960">
    <property type="protein sequence ID" value="WQD36381.1"/>
    <property type="molecule type" value="Genomic_DNA"/>
</dbReference>
<dbReference type="SFLD" id="SFLDS00003">
    <property type="entry name" value="Haloacid_Dehalogenase"/>
    <property type="match status" value="1"/>
</dbReference>
<protein>
    <submittedName>
        <fullName evidence="1">HAD family hydrolase</fullName>
        <ecNumber evidence="1">3.1.3.-</ecNumber>
    </submittedName>
</protein>
<keyword evidence="2" id="KW-1185">Reference proteome</keyword>
<organism evidence="1 2">
    <name type="scientific">Niabella yanshanensis</name>
    <dbReference type="NCBI Taxonomy" id="577386"/>
    <lineage>
        <taxon>Bacteria</taxon>
        <taxon>Pseudomonadati</taxon>
        <taxon>Bacteroidota</taxon>
        <taxon>Chitinophagia</taxon>
        <taxon>Chitinophagales</taxon>
        <taxon>Chitinophagaceae</taxon>
        <taxon>Niabella</taxon>
    </lineage>
</organism>
<accession>A0ABZ0VZM2</accession>
<dbReference type="GO" id="GO:0016787">
    <property type="term" value="F:hydrolase activity"/>
    <property type="evidence" value="ECO:0007669"/>
    <property type="project" value="UniProtKB-KW"/>
</dbReference>
<dbReference type="NCBIfam" id="TIGR00099">
    <property type="entry name" value="Cof-subfamily"/>
    <property type="match status" value="1"/>
</dbReference>
<name>A0ABZ0VZM2_9BACT</name>
<dbReference type="InterPro" id="IPR036412">
    <property type="entry name" value="HAD-like_sf"/>
</dbReference>
<dbReference type="PANTHER" id="PTHR10000">
    <property type="entry name" value="PHOSPHOSERINE PHOSPHATASE"/>
    <property type="match status" value="1"/>
</dbReference>
<dbReference type="Pfam" id="PF08282">
    <property type="entry name" value="Hydrolase_3"/>
    <property type="match status" value="1"/>
</dbReference>
<dbReference type="Gene3D" id="3.30.1240.10">
    <property type="match status" value="1"/>
</dbReference>
<dbReference type="Proteomes" id="UP001325680">
    <property type="component" value="Chromosome"/>
</dbReference>
<evidence type="ECO:0000313" key="2">
    <source>
        <dbReference type="Proteomes" id="UP001325680"/>
    </source>
</evidence>
<dbReference type="PANTHER" id="PTHR10000:SF8">
    <property type="entry name" value="HAD SUPERFAMILY HYDROLASE-LIKE, TYPE 3"/>
    <property type="match status" value="1"/>
</dbReference>
<proteinExistence type="predicted"/>
<dbReference type="InterPro" id="IPR023214">
    <property type="entry name" value="HAD_sf"/>
</dbReference>
<dbReference type="RefSeq" id="WP_114790025.1">
    <property type="nucleotide sequence ID" value="NZ_CP139960.1"/>
</dbReference>
<sequence>MINIIAIDLDGSLLDDNKNLPDDFWEIAEQVFKKGIHMVIASGRPFHNIASVFEPIKDKLYFACDNGAYVVHSSEEILVNQLGADPIKNFVEISRPIENVYPVLCGKHLAYIENTDKAFTDQALKYYQEYKIVDDLTKVDDIILKISLCDLAGSETNSYPFYKQFENNFKVAVAGQIWLDITNVDGSKGTAIKTIQERLGISPDETLVFGDYLNDLDMIQEAGFSYAMKNAHPQIIEAAKYITEFDNNHGGVTHTIKKLLNL</sequence>
<dbReference type="SFLD" id="SFLDG01140">
    <property type="entry name" value="C2.B:_Phosphomannomutase_and_P"/>
    <property type="match status" value="1"/>
</dbReference>
<dbReference type="SUPFAM" id="SSF56784">
    <property type="entry name" value="HAD-like"/>
    <property type="match status" value="1"/>
</dbReference>
<dbReference type="InterPro" id="IPR000150">
    <property type="entry name" value="Cof"/>
</dbReference>
<reference evidence="1 2" key="1">
    <citation type="submission" date="2023-12" db="EMBL/GenBank/DDBJ databases">
        <title>Genome sequencing and assembly of bacterial species from a model synthetic community.</title>
        <authorList>
            <person name="Hogle S.L."/>
        </authorList>
    </citation>
    <scope>NUCLEOTIDE SEQUENCE [LARGE SCALE GENOMIC DNA]</scope>
    <source>
        <strain evidence="1 2">HAMBI_3031</strain>
    </source>
</reference>
<dbReference type="NCBIfam" id="TIGR01484">
    <property type="entry name" value="HAD-SF-IIB"/>
    <property type="match status" value="1"/>
</dbReference>
<evidence type="ECO:0000313" key="1">
    <source>
        <dbReference type="EMBL" id="WQD36381.1"/>
    </source>
</evidence>
<gene>
    <name evidence="1" type="ORF">U0035_11965</name>
</gene>
<keyword evidence="1" id="KW-0378">Hydrolase</keyword>
<dbReference type="InterPro" id="IPR006379">
    <property type="entry name" value="HAD-SF_hydro_IIB"/>
</dbReference>
<dbReference type="Gene3D" id="3.40.50.1000">
    <property type="entry name" value="HAD superfamily/HAD-like"/>
    <property type="match status" value="1"/>
</dbReference>